<comment type="caution">
    <text evidence="5">The sequence shown here is derived from an EMBL/GenBank/DDBJ whole genome shotgun (WGS) entry which is preliminary data.</text>
</comment>
<dbReference type="GO" id="GO:0008757">
    <property type="term" value="F:S-adenosylmethionine-dependent methyltransferase activity"/>
    <property type="evidence" value="ECO:0007669"/>
    <property type="project" value="InterPro"/>
</dbReference>
<evidence type="ECO:0000313" key="5">
    <source>
        <dbReference type="EMBL" id="MBF8191180.1"/>
    </source>
</evidence>
<protein>
    <submittedName>
        <fullName evidence="5">Methyltransferase domain-containing protein</fullName>
    </submittedName>
</protein>
<dbReference type="GO" id="GO:0032259">
    <property type="term" value="P:methylation"/>
    <property type="evidence" value="ECO:0007669"/>
    <property type="project" value="UniProtKB-KW"/>
</dbReference>
<dbReference type="RefSeq" id="WP_195900089.1">
    <property type="nucleotide sequence ID" value="NZ_JADOGI010000149.1"/>
</dbReference>
<evidence type="ECO:0000313" key="6">
    <source>
        <dbReference type="Proteomes" id="UP000605361"/>
    </source>
</evidence>
<name>A0A931F243_9ACTN</name>
<keyword evidence="6" id="KW-1185">Reference proteome</keyword>
<proteinExistence type="inferred from homology"/>
<evidence type="ECO:0000256" key="3">
    <source>
        <dbReference type="ARBA" id="ARBA00022679"/>
    </source>
</evidence>
<organism evidence="5 6">
    <name type="scientific">Nonomuraea cypriaca</name>
    <dbReference type="NCBI Taxonomy" id="1187855"/>
    <lineage>
        <taxon>Bacteria</taxon>
        <taxon>Bacillati</taxon>
        <taxon>Actinomycetota</taxon>
        <taxon>Actinomycetes</taxon>
        <taxon>Streptosporangiales</taxon>
        <taxon>Streptosporangiaceae</taxon>
        <taxon>Nonomuraea</taxon>
    </lineage>
</organism>
<dbReference type="SUPFAM" id="SSF53335">
    <property type="entry name" value="S-adenosyl-L-methionine-dependent methyltransferases"/>
    <property type="match status" value="1"/>
</dbReference>
<dbReference type="PANTHER" id="PTHR44942">
    <property type="entry name" value="METHYLTRANSF_11 DOMAIN-CONTAINING PROTEIN"/>
    <property type="match status" value="1"/>
</dbReference>
<comment type="similarity">
    <text evidence="1">Belongs to the methyltransferase superfamily.</text>
</comment>
<dbReference type="EMBL" id="JADOGI010000149">
    <property type="protein sequence ID" value="MBF8191180.1"/>
    <property type="molecule type" value="Genomic_DNA"/>
</dbReference>
<dbReference type="Proteomes" id="UP000605361">
    <property type="component" value="Unassembled WGS sequence"/>
</dbReference>
<dbReference type="AlphaFoldDB" id="A0A931F243"/>
<accession>A0A931F243</accession>
<dbReference type="InterPro" id="IPR051052">
    <property type="entry name" value="Diverse_substrate_MTase"/>
</dbReference>
<keyword evidence="2 5" id="KW-0489">Methyltransferase</keyword>
<dbReference type="InterPro" id="IPR013216">
    <property type="entry name" value="Methyltransf_11"/>
</dbReference>
<dbReference type="Gene3D" id="3.40.50.150">
    <property type="entry name" value="Vaccinia Virus protein VP39"/>
    <property type="match status" value="1"/>
</dbReference>
<evidence type="ECO:0000256" key="2">
    <source>
        <dbReference type="ARBA" id="ARBA00022603"/>
    </source>
</evidence>
<reference evidence="5" key="1">
    <citation type="submission" date="2020-11" db="EMBL/GenBank/DDBJ databases">
        <title>Whole-genome analyses of Nonomuraea sp. K274.</title>
        <authorList>
            <person name="Veyisoglu A."/>
        </authorList>
    </citation>
    <scope>NUCLEOTIDE SEQUENCE</scope>
    <source>
        <strain evidence="5">K274</strain>
    </source>
</reference>
<evidence type="ECO:0000259" key="4">
    <source>
        <dbReference type="Pfam" id="PF08241"/>
    </source>
</evidence>
<gene>
    <name evidence="5" type="ORF">ITP53_36825</name>
</gene>
<dbReference type="InterPro" id="IPR029063">
    <property type="entry name" value="SAM-dependent_MTases_sf"/>
</dbReference>
<keyword evidence="3" id="KW-0808">Transferase</keyword>
<evidence type="ECO:0000256" key="1">
    <source>
        <dbReference type="ARBA" id="ARBA00008361"/>
    </source>
</evidence>
<dbReference type="Pfam" id="PF08241">
    <property type="entry name" value="Methyltransf_11"/>
    <property type="match status" value="1"/>
</dbReference>
<feature type="domain" description="Methyltransferase type 11" evidence="4">
    <location>
        <begin position="43"/>
        <end position="132"/>
    </location>
</feature>
<sequence length="250" mass="27563">MTVDRERSVVFGEAVSQYESARQGYPAQLVTEVLGYAPVGPLLEVGAGTGKATAAFAARGADLTCVEPDPRMAAALTANCPDVRVELGRFEDYVPDRAFALLYSAQAWHWVDRARRWDLAHAALAPSGAVAIFWNRYVVTDPELRAALAAVDDRHGLDSTSLHQNTPLRTEDSGHELARDPRFTDLGHRHYTHTDWYAADRYVDLLRSMSGYRILDPGTREALLREVSALLGDGVDMTLVTDLALARRAR</sequence>
<dbReference type="PANTHER" id="PTHR44942:SF4">
    <property type="entry name" value="METHYLTRANSFERASE TYPE 11 DOMAIN-CONTAINING PROTEIN"/>
    <property type="match status" value="1"/>
</dbReference>